<dbReference type="EMBL" id="MH231854">
    <property type="protein sequence ID" value="AWV66661.1"/>
    <property type="molecule type" value="mRNA"/>
</dbReference>
<keyword evidence="6" id="KW-0072">Autophagy</keyword>
<organism evidence="7">
    <name type="scientific">Brachionus plicatilis</name>
    <name type="common">Marine rotifer</name>
    <name type="synonym">Brachionus muelleri</name>
    <dbReference type="NCBI Taxonomy" id="10195"/>
    <lineage>
        <taxon>Eukaryota</taxon>
        <taxon>Metazoa</taxon>
        <taxon>Spiralia</taxon>
        <taxon>Gnathifera</taxon>
        <taxon>Rotifera</taxon>
        <taxon>Eurotatoria</taxon>
        <taxon>Monogononta</taxon>
        <taxon>Pseudotrocha</taxon>
        <taxon>Ploima</taxon>
        <taxon>Brachionidae</taxon>
        <taxon>Brachionus</taxon>
    </lineage>
</organism>
<evidence type="ECO:0000256" key="6">
    <source>
        <dbReference type="RuleBase" id="RU004384"/>
    </source>
</evidence>
<protein>
    <submittedName>
        <fullName evidence="7">GABA receptor-associated protein-like-3</fullName>
    </submittedName>
</protein>
<keyword evidence="7" id="KW-0675">Receptor</keyword>
<keyword evidence="4 5" id="KW-0449">Lipoprotein</keyword>
<evidence type="ECO:0000256" key="5">
    <source>
        <dbReference type="PIRSR" id="PIRSR604241-50"/>
    </source>
</evidence>
<keyword evidence="3" id="KW-0472">Membrane</keyword>
<dbReference type="Pfam" id="PF02991">
    <property type="entry name" value="ATG8"/>
    <property type="match status" value="1"/>
</dbReference>
<dbReference type="SUPFAM" id="SSF54236">
    <property type="entry name" value="Ubiquitin-like"/>
    <property type="match status" value="1"/>
</dbReference>
<dbReference type="InterPro" id="IPR029071">
    <property type="entry name" value="Ubiquitin-like_domsf"/>
</dbReference>
<proteinExistence type="evidence at transcript level"/>
<reference evidence="7" key="1">
    <citation type="journal article" date="2018" name="Aquat. Toxicol.">
        <title>Genome-wide identification of 99 autophagy-related (Atg) genes in the monogonont rotifer Brachionus spp. and transcriptional modulation in response to cadmium.</title>
        <authorList>
            <person name="Kang H.M."/>
            <person name="Lee J.S."/>
            <person name="Kim M.S."/>
            <person name="Lee Y.H."/>
            <person name="Jung J.H."/>
            <person name="Hagiwara A."/>
            <person name="Zhou B."/>
            <person name="Lee J.S."/>
            <person name="Jeong C.B."/>
        </authorList>
    </citation>
    <scope>NUCLEOTIDE SEQUENCE</scope>
</reference>
<feature type="lipid moiety-binding region" description="Phosphatidylserine amidated glycine; alternate" evidence="5">
    <location>
        <position position="117"/>
    </location>
</feature>
<comment type="similarity">
    <text evidence="2 6">Belongs to the ATG8 family.</text>
</comment>
<reference evidence="7" key="2">
    <citation type="submission" date="2018-04" db="EMBL/GenBank/DDBJ databases">
        <authorList>
            <person name="Go L.Y."/>
            <person name="Mitchell J.A."/>
        </authorList>
    </citation>
    <scope>NUCLEOTIDE SEQUENCE</scope>
</reference>
<dbReference type="InterPro" id="IPR004241">
    <property type="entry name" value="Atg8-like"/>
</dbReference>
<dbReference type="PANTHER" id="PTHR10969">
    <property type="entry name" value="MICROTUBULE-ASSOCIATED PROTEINS 1A/1B LIGHT CHAIN 3-RELATED"/>
    <property type="match status" value="1"/>
</dbReference>
<evidence type="ECO:0000313" key="7">
    <source>
        <dbReference type="EMBL" id="AWV66661.1"/>
    </source>
</evidence>
<dbReference type="FunFam" id="3.10.20.90:FF:000396">
    <property type="entry name" value="GABARAPL2 isoform 2"/>
    <property type="match status" value="1"/>
</dbReference>
<evidence type="ECO:0000256" key="2">
    <source>
        <dbReference type="ARBA" id="ARBA00007293"/>
    </source>
</evidence>
<dbReference type="GO" id="GO:0016020">
    <property type="term" value="C:membrane"/>
    <property type="evidence" value="ECO:0007669"/>
    <property type="project" value="UniProtKB-SubCell"/>
</dbReference>
<dbReference type="Gene3D" id="3.10.20.90">
    <property type="entry name" value="Phosphatidylinositol 3-kinase Catalytic Subunit, Chain A, domain 1"/>
    <property type="match status" value="1"/>
</dbReference>
<sequence>MMKFRFREENTLEHRRVEAEKIRSKYPDRIPVIVERVPNSQISEIDKRKFLVPNDISVAQFMWIIRKRIQLPSEKAIFLFVKKTIPQSSSTIGQVYNNFKDDDGFLYIAYSGENTFGAF</sequence>
<dbReference type="GO" id="GO:0006914">
    <property type="term" value="P:autophagy"/>
    <property type="evidence" value="ECO:0007669"/>
    <property type="project" value="UniProtKB-KW"/>
</dbReference>
<evidence type="ECO:0000256" key="1">
    <source>
        <dbReference type="ARBA" id="ARBA00004370"/>
    </source>
</evidence>
<evidence type="ECO:0000256" key="4">
    <source>
        <dbReference type="ARBA" id="ARBA00023288"/>
    </source>
</evidence>
<accession>A0A2Z4EUJ6</accession>
<dbReference type="AlphaFoldDB" id="A0A2Z4EUJ6"/>
<dbReference type="CDD" id="cd17163">
    <property type="entry name" value="Ubl_ATG8_GABARAPL2"/>
    <property type="match status" value="1"/>
</dbReference>
<name>A0A2Z4EUJ6_BRAPC</name>
<comment type="subcellular location">
    <subcellularLocation>
        <location evidence="1">Membrane</location>
    </subcellularLocation>
</comment>
<evidence type="ECO:0000256" key="3">
    <source>
        <dbReference type="ARBA" id="ARBA00023136"/>
    </source>
</evidence>